<evidence type="ECO:0000313" key="1">
    <source>
        <dbReference type="EMBL" id="CAF1557990.1"/>
    </source>
</evidence>
<reference evidence="1" key="1">
    <citation type="submission" date="2021-02" db="EMBL/GenBank/DDBJ databases">
        <authorList>
            <person name="Nowell W R."/>
        </authorList>
    </citation>
    <scope>NUCLEOTIDE SEQUENCE</scope>
</reference>
<proteinExistence type="predicted"/>
<accession>A0A815XIL7</accession>
<sequence>FIRCTFQQLAANNISYQFFQQHFRDDKLLHTIALSLNDFPEFNSIIALRWLLNDMNKQKNLSLDICTILLSNIAQFMEYIPIDSPINLWTQVFYEFDVLFDKLTRIYTTIKSNTPVNYDLTPVLRIMMNILKVPYIANVRAVLDPFS</sequence>
<dbReference type="AlphaFoldDB" id="A0A815XIL7"/>
<name>A0A815XIL7_9BILA</name>
<dbReference type="Proteomes" id="UP000663845">
    <property type="component" value="Unassembled WGS sequence"/>
</dbReference>
<protein>
    <submittedName>
        <fullName evidence="1">Uncharacterized protein</fullName>
    </submittedName>
</protein>
<dbReference type="InterPro" id="IPR024855">
    <property type="entry name" value="UNC79"/>
</dbReference>
<organism evidence="1 2">
    <name type="scientific">Adineta steineri</name>
    <dbReference type="NCBI Taxonomy" id="433720"/>
    <lineage>
        <taxon>Eukaryota</taxon>
        <taxon>Metazoa</taxon>
        <taxon>Spiralia</taxon>
        <taxon>Gnathifera</taxon>
        <taxon>Rotifera</taxon>
        <taxon>Eurotatoria</taxon>
        <taxon>Bdelloidea</taxon>
        <taxon>Adinetida</taxon>
        <taxon>Adinetidae</taxon>
        <taxon>Adineta</taxon>
    </lineage>
</organism>
<gene>
    <name evidence="1" type="ORF">JYZ213_LOCUS46715</name>
</gene>
<feature type="non-terminal residue" evidence="1">
    <location>
        <position position="147"/>
    </location>
</feature>
<evidence type="ECO:0000313" key="2">
    <source>
        <dbReference type="Proteomes" id="UP000663845"/>
    </source>
</evidence>
<dbReference type="PANTHER" id="PTHR21696:SF2">
    <property type="entry name" value="PROTEIN UNC-79 HOMOLOG"/>
    <property type="match status" value="1"/>
</dbReference>
<feature type="non-terminal residue" evidence="1">
    <location>
        <position position="1"/>
    </location>
</feature>
<comment type="caution">
    <text evidence="1">The sequence shown here is derived from an EMBL/GenBank/DDBJ whole genome shotgun (WGS) entry which is preliminary data.</text>
</comment>
<dbReference type="EMBL" id="CAJNOG010006192">
    <property type="protein sequence ID" value="CAF1557990.1"/>
    <property type="molecule type" value="Genomic_DNA"/>
</dbReference>
<dbReference type="PANTHER" id="PTHR21696">
    <property type="entry name" value="PROTEIN UNC-79 HOMOLOG"/>
    <property type="match status" value="1"/>
</dbReference>